<proteinExistence type="predicted"/>
<dbReference type="InterPro" id="IPR037059">
    <property type="entry name" value="RHD_DNA_bind_dom_sf"/>
</dbReference>
<reference evidence="5 6" key="1">
    <citation type="submission" date="2013-11" db="EMBL/GenBank/DDBJ databases">
        <title>Opisthorchis viverrini - life in the bile duct.</title>
        <authorList>
            <person name="Young N.D."/>
            <person name="Nagarajan N."/>
            <person name="Lin S.J."/>
            <person name="Korhonen P.K."/>
            <person name="Jex A.R."/>
            <person name="Hall R.S."/>
            <person name="Safavi-Hemami H."/>
            <person name="Kaewkong W."/>
            <person name="Bertrand D."/>
            <person name="Gao S."/>
            <person name="Seet Q."/>
            <person name="Wongkham S."/>
            <person name="Teh B.T."/>
            <person name="Wongkham C."/>
            <person name="Intapan P.M."/>
            <person name="Maleewong W."/>
            <person name="Yang X."/>
            <person name="Hu M."/>
            <person name="Wang Z."/>
            <person name="Hofmann A."/>
            <person name="Sternberg P.W."/>
            <person name="Tan P."/>
            <person name="Wang J."/>
            <person name="Gasser R.B."/>
        </authorList>
    </citation>
    <scope>NUCLEOTIDE SEQUENCE [LARGE SCALE GENOMIC DNA]</scope>
</reference>
<keyword evidence="2" id="KW-0963">Cytoplasm</keyword>
<dbReference type="InterPro" id="IPR014756">
    <property type="entry name" value="Ig_E-set"/>
</dbReference>
<evidence type="ECO:0000256" key="3">
    <source>
        <dbReference type="SAM" id="MobiDB-lite"/>
    </source>
</evidence>
<comment type="subcellular location">
    <subcellularLocation>
        <location evidence="1">Cytoplasm</location>
    </subcellularLocation>
</comment>
<dbReference type="InterPro" id="IPR013783">
    <property type="entry name" value="Ig-like_fold"/>
</dbReference>
<feature type="compositionally biased region" description="Polar residues" evidence="3">
    <location>
        <begin position="101"/>
        <end position="112"/>
    </location>
</feature>
<dbReference type="InterPro" id="IPR011539">
    <property type="entry name" value="RHD_DNA_bind_dom"/>
</dbReference>
<dbReference type="KEGG" id="ovi:T265_14926"/>
<evidence type="ECO:0000313" key="5">
    <source>
        <dbReference type="EMBL" id="KER22187.1"/>
    </source>
</evidence>
<name>A0A074Z9F8_OPIVI</name>
<dbReference type="GO" id="GO:0000981">
    <property type="term" value="F:DNA-binding transcription factor activity, RNA polymerase II-specific"/>
    <property type="evidence" value="ECO:0007669"/>
    <property type="project" value="TreeGrafter"/>
</dbReference>
<sequence length="1381" mass="149164">MHELPNDGIFVGTIPPVTLGEAGRNPQMSQFDAHTRDVMSMSGYAQFSLTDELIDTARGIFELPTFGTSQMSELDFRTTDNVVRGTAPSQSSEGGLERPSSDFQTAGTNPCLITSGHEGEHSEPLGQVSVTTAGDLYVPANGQHTNLQPAIYPDGQTVSQPVNSEVSMGFPSCTTMSGSVPVNHCVYNTGHANEEFLGRLPSMPISHHPLNPTIFESSIFPDFTFRNSDMSSETSFTPDDLLDTSLSKRQKLVENHLSDSTYLRNDKPVFERGSTLGLPPNALNAGLPTLRSLLEANASESNEFCAQNSYDSHTCVSAQTFTPESEDGNSVLLRRLSGASQSLGGDSSHQVFYSSRDDEGIALLSSASNPPFAPANLSVLTARDQSPSRESSSSTDFHLSEQEGEGRMSPERDCFLSFNNDDTQTSMINHYGSLCLSEPTGITAESSLKLPEAADFVNNSQSYSMIPAGPNDFPCGPTIHGTSSTTGLSADHETPHVSYSDSISSVPPLPAFASSEPLPQSNELSTPEYNHLDRRCTTEALRPTVLAMNEQQQQQQQSNVDSNVTSDTNIPSSMLVMENHATASEDWTSSLNSSTNVLPESPHSTYTQTAFASASSHSSAYIAEEENQRSFSPHPKPSSQGPHQVPGKKTLLTVASKPHSGHLVVTRKVRAPLVYKHSTCILRTESSLRDTLTAPGLTALPGMSRKAGGLLCSRDRLTDVASRANWNTTNSLQYARFVSQASGRGTGLPIRPLCQFTQGRKRMSRFTAPAPQLPAITNTTYSRKKCTSQGDDIRGGYGSLPISLASFPSAPSPHAFFPDYSVRSQARVVILRQPEAQHRARYQTEGSRGAVKDISGHGFPTVQLLGWNGRASLQVFVGTEYGRTRPHPFYQAYLVVGKSTKYCVQTIRDGVNVIEMSFSNANNWTLSVECVGILKLRKTDVEQRSQVASTNGNNMTAPSTANDCLRNGASDELVSKTRAAEVPRTKINAKPICGGGRKPGKARLVFRVLLFHENTGSIEAIQVASDPILCTQLIGDPELCRLSLSESGPNGGGDLFILGKNLGKECHVIFRQLANNSPLNVKLEDNHGDAHPLDGANSETLVSWQKEAALEVEFSQQTHLVCRVPAYDGPSVPLVHPLRVQVIIRLGQRWSNPFPFTYLPDAASFHAGAPTYKLTHTSKLAPAVGDAQIDYSHPSLSYLPDSSSCLNARSSAPERFQLASSSIPANDNPVADINNSTESISRHPIDSDSSFFLPPDPLNTHSSVLPSNTVLPVLNTIPVPESSQLQMDPQTASANPDILPQGDLSTPSLSCFIETPQHMPGQQLQVRIGANSYFVFSVCLLSVDLMLDLVFLLLSLSDQTVNHRTLKMTSSPTLCFGACGT</sequence>
<organism evidence="5 6">
    <name type="scientific">Opisthorchis viverrini</name>
    <name type="common">Southeast Asian liver fluke</name>
    <dbReference type="NCBI Taxonomy" id="6198"/>
    <lineage>
        <taxon>Eukaryota</taxon>
        <taxon>Metazoa</taxon>
        <taxon>Spiralia</taxon>
        <taxon>Lophotrochozoa</taxon>
        <taxon>Platyhelminthes</taxon>
        <taxon>Trematoda</taxon>
        <taxon>Digenea</taxon>
        <taxon>Opisthorchiida</taxon>
        <taxon>Opisthorchiata</taxon>
        <taxon>Opisthorchiidae</taxon>
        <taxon>Opisthorchis</taxon>
    </lineage>
</organism>
<dbReference type="STRING" id="6198.A0A074Z9F8"/>
<accession>A0A074Z9F8</accession>
<dbReference type="CTD" id="20329092"/>
<feature type="region of interest" description="Disordered" evidence="3">
    <location>
        <begin position="83"/>
        <end position="125"/>
    </location>
</feature>
<evidence type="ECO:0000256" key="2">
    <source>
        <dbReference type="ARBA" id="ARBA00022490"/>
    </source>
</evidence>
<evidence type="ECO:0000256" key="1">
    <source>
        <dbReference type="ARBA" id="ARBA00004496"/>
    </source>
</evidence>
<feature type="region of interest" description="Disordered" evidence="3">
    <location>
        <begin position="381"/>
        <end position="411"/>
    </location>
</feature>
<feature type="region of interest" description="Disordered" evidence="3">
    <location>
        <begin position="549"/>
        <end position="570"/>
    </location>
</feature>
<dbReference type="Proteomes" id="UP000054324">
    <property type="component" value="Unassembled WGS sequence"/>
</dbReference>
<dbReference type="GO" id="GO:0005667">
    <property type="term" value="C:transcription regulator complex"/>
    <property type="evidence" value="ECO:0007669"/>
    <property type="project" value="TreeGrafter"/>
</dbReference>
<feature type="compositionally biased region" description="Polar residues" evidence="3">
    <location>
        <begin position="586"/>
        <end position="609"/>
    </location>
</feature>
<dbReference type="PANTHER" id="PTHR12533">
    <property type="entry name" value="NFAT"/>
    <property type="match status" value="1"/>
</dbReference>
<evidence type="ECO:0000259" key="4">
    <source>
        <dbReference type="PROSITE" id="PS50254"/>
    </source>
</evidence>
<feature type="domain" description="RHD" evidence="4">
    <location>
        <begin position="810"/>
        <end position="1035"/>
    </location>
</feature>
<dbReference type="SMART" id="SM00429">
    <property type="entry name" value="IPT"/>
    <property type="match status" value="1"/>
</dbReference>
<dbReference type="GeneID" id="20329092"/>
<evidence type="ECO:0000313" key="6">
    <source>
        <dbReference type="Proteomes" id="UP000054324"/>
    </source>
</evidence>
<gene>
    <name evidence="5" type="ORF">T265_14926</name>
</gene>
<feature type="compositionally biased region" description="Polar residues" evidence="3">
    <location>
        <begin position="558"/>
        <end position="570"/>
    </location>
</feature>
<feature type="compositionally biased region" description="Basic and acidic residues" evidence="3">
    <location>
        <begin position="398"/>
        <end position="411"/>
    </location>
</feature>
<dbReference type="InterPro" id="IPR008967">
    <property type="entry name" value="p53-like_TF_DNA-bd_sf"/>
</dbReference>
<dbReference type="InterPro" id="IPR008366">
    <property type="entry name" value="NFAT"/>
</dbReference>
<feature type="region of interest" description="Disordered" evidence="3">
    <location>
        <begin position="586"/>
        <end position="646"/>
    </location>
</feature>
<dbReference type="SUPFAM" id="SSF49417">
    <property type="entry name" value="p53-like transcription factors"/>
    <property type="match status" value="1"/>
</dbReference>
<dbReference type="Gene3D" id="2.60.40.10">
    <property type="entry name" value="Immunoglobulins"/>
    <property type="match status" value="1"/>
</dbReference>
<dbReference type="PANTHER" id="PTHR12533:SF7">
    <property type="entry name" value="NFAT NUCLEAR FACTOR, ISOFORM B"/>
    <property type="match status" value="1"/>
</dbReference>
<dbReference type="RefSeq" id="XP_009174068.1">
    <property type="nucleotide sequence ID" value="XM_009175804.1"/>
</dbReference>
<feature type="compositionally biased region" description="Low complexity" evidence="3">
    <location>
        <begin position="610"/>
        <end position="622"/>
    </location>
</feature>
<feature type="non-terminal residue" evidence="5">
    <location>
        <position position="1381"/>
    </location>
</feature>
<dbReference type="SUPFAM" id="SSF81296">
    <property type="entry name" value="E set domains"/>
    <property type="match status" value="1"/>
</dbReference>
<dbReference type="GO" id="GO:0005634">
    <property type="term" value="C:nucleus"/>
    <property type="evidence" value="ECO:0007669"/>
    <property type="project" value="UniProtKB-ARBA"/>
</dbReference>
<dbReference type="GO" id="GO:0005737">
    <property type="term" value="C:cytoplasm"/>
    <property type="evidence" value="ECO:0007669"/>
    <property type="project" value="UniProtKB-SubCell"/>
</dbReference>
<dbReference type="Gene3D" id="2.60.40.340">
    <property type="entry name" value="Rel homology domain (RHD), DNA-binding domain"/>
    <property type="match status" value="1"/>
</dbReference>
<dbReference type="InterPro" id="IPR002909">
    <property type="entry name" value="IPT_dom"/>
</dbReference>
<dbReference type="OrthoDB" id="5346094at2759"/>
<dbReference type="GO" id="GO:0000978">
    <property type="term" value="F:RNA polymerase II cis-regulatory region sequence-specific DNA binding"/>
    <property type="evidence" value="ECO:0007669"/>
    <property type="project" value="TreeGrafter"/>
</dbReference>
<dbReference type="EMBL" id="KL596913">
    <property type="protein sequence ID" value="KER22187.1"/>
    <property type="molecule type" value="Genomic_DNA"/>
</dbReference>
<dbReference type="Pfam" id="PF00554">
    <property type="entry name" value="RHD_DNA_bind"/>
    <property type="match status" value="1"/>
</dbReference>
<protein>
    <recommendedName>
        <fullName evidence="4">RHD domain-containing protein</fullName>
    </recommendedName>
</protein>
<dbReference type="PROSITE" id="PS50254">
    <property type="entry name" value="REL_2"/>
    <property type="match status" value="1"/>
</dbReference>
<keyword evidence="6" id="KW-1185">Reference proteome</keyword>